<feature type="region of interest" description="Disordered" evidence="1">
    <location>
        <begin position="424"/>
        <end position="500"/>
    </location>
</feature>
<accession>E3LJ07</accession>
<dbReference type="InterPro" id="IPR001810">
    <property type="entry name" value="F-box_dom"/>
</dbReference>
<dbReference type="OrthoDB" id="5824619at2759"/>
<feature type="compositionally biased region" description="Basic and acidic residues" evidence="1">
    <location>
        <begin position="437"/>
        <end position="453"/>
    </location>
</feature>
<sequence>MAVEWSALPPEVKQEAYKKLDFISRNAMSLTCHCEMDIIKSMELYVPRVRFGIKEDKCLVVIHTGIGQFYRLEFVKKEGGTLVYRTQNSYDPKEATIKFLPSEDPHKTGAFLLRQFFNRNPHSLIETFEWDLEYFNEKDSCGISWETINILNHFRACKFRIKKLVMDDTTQLDMRKVMSLICDWEILERIESLRLEVDPECLTPRKFFDRTDLFSRTVPFHDSAIWMSDRRGETPGFLAQIAQISTKDCVTTARFAEMDDLCLFDAQNFPATKVNDKVTGKRQLHRNINVVFRYCKSECGFWCHAVKKEYEKLFIDYFKNEKCGLRWLCKKCSDPFEYWYYQNIGRRVLDEPEWLGIVEKPDDEDEAEFLKLKCETMRQEFENNDKKQKKENVQKHVIQKAWGFRTSNSDKNLDEIITEFSQTKISSSSDSASSSALKHDKEEELDSKALRRAEKNKKRSQRNREKLKNKKQIKKAAKKRDSDSTESETSGKLQSEKSEK</sequence>
<reference evidence="3" key="1">
    <citation type="submission" date="2007-07" db="EMBL/GenBank/DDBJ databases">
        <title>PCAP assembly of the Caenorhabditis remanei genome.</title>
        <authorList>
            <consortium name="The Caenorhabditis remanei Sequencing Consortium"/>
            <person name="Wilson R.K."/>
        </authorList>
    </citation>
    <scope>NUCLEOTIDE SEQUENCE [LARGE SCALE GENOMIC DNA]</scope>
    <source>
        <strain evidence="3">PB4641</strain>
    </source>
</reference>
<evidence type="ECO:0000313" key="4">
    <source>
        <dbReference type="Proteomes" id="UP000008281"/>
    </source>
</evidence>
<dbReference type="eggNOG" id="ENOG502TJQ7">
    <property type="taxonomic scope" value="Eukaryota"/>
</dbReference>
<feature type="compositionally biased region" description="Basic residues" evidence="1">
    <location>
        <begin position="454"/>
        <end position="478"/>
    </location>
</feature>
<name>E3LJ07_CAERE</name>
<dbReference type="OMA" id="WETINIL"/>
<gene>
    <name evidence="3" type="ORF">CRE_09080</name>
</gene>
<evidence type="ECO:0000256" key="1">
    <source>
        <dbReference type="SAM" id="MobiDB-lite"/>
    </source>
</evidence>
<keyword evidence="4" id="KW-1185">Reference proteome</keyword>
<organism evidence="4">
    <name type="scientific">Caenorhabditis remanei</name>
    <name type="common">Caenorhabditis vulgaris</name>
    <dbReference type="NCBI Taxonomy" id="31234"/>
    <lineage>
        <taxon>Eukaryota</taxon>
        <taxon>Metazoa</taxon>
        <taxon>Ecdysozoa</taxon>
        <taxon>Nematoda</taxon>
        <taxon>Chromadorea</taxon>
        <taxon>Rhabditida</taxon>
        <taxon>Rhabditina</taxon>
        <taxon>Rhabditomorpha</taxon>
        <taxon>Rhabditoidea</taxon>
        <taxon>Rhabditidae</taxon>
        <taxon>Peloderinae</taxon>
        <taxon>Caenorhabditis</taxon>
    </lineage>
</organism>
<dbReference type="PANTHER" id="PTHR35366:SF3">
    <property type="entry name" value="CW-TYPE DOMAIN-CONTAINING PROTEIN"/>
    <property type="match status" value="1"/>
</dbReference>
<dbReference type="Proteomes" id="UP000008281">
    <property type="component" value="Unassembled WGS sequence"/>
</dbReference>
<evidence type="ECO:0000313" key="3">
    <source>
        <dbReference type="EMBL" id="EFO95171.1"/>
    </source>
</evidence>
<dbReference type="Pfam" id="PF00646">
    <property type="entry name" value="F-box"/>
    <property type="match status" value="1"/>
</dbReference>
<feature type="domain" description="F-box" evidence="2">
    <location>
        <begin position="5"/>
        <end position="45"/>
    </location>
</feature>
<dbReference type="PANTHER" id="PTHR35366">
    <property type="entry name" value="PROTEIN CBG18620"/>
    <property type="match status" value="1"/>
</dbReference>
<proteinExistence type="predicted"/>
<dbReference type="InParanoid" id="E3LJ07"/>
<evidence type="ECO:0000259" key="2">
    <source>
        <dbReference type="Pfam" id="PF00646"/>
    </source>
</evidence>
<dbReference type="AlphaFoldDB" id="E3LJ07"/>
<dbReference type="HOGENOM" id="CLU_035641_1_1_1"/>
<dbReference type="EMBL" id="DS268409">
    <property type="protein sequence ID" value="EFO95171.1"/>
    <property type="molecule type" value="Genomic_DNA"/>
</dbReference>
<protein>
    <recommendedName>
        <fullName evidence="2">F-box domain-containing protein</fullName>
    </recommendedName>
</protein>
<feature type="compositionally biased region" description="Low complexity" evidence="1">
    <location>
        <begin position="426"/>
        <end position="436"/>
    </location>
</feature>